<comment type="caution">
    <text evidence="6">The sequence shown here is derived from an EMBL/GenBank/DDBJ whole genome shotgun (WGS) entry which is preliminary data.</text>
</comment>
<dbReference type="RefSeq" id="WP_139446084.1">
    <property type="nucleotide sequence ID" value="NZ_SMDR01000001.1"/>
</dbReference>
<dbReference type="Gene3D" id="2.40.30.170">
    <property type="match status" value="1"/>
</dbReference>
<feature type="coiled-coil region" evidence="3">
    <location>
        <begin position="136"/>
        <end position="189"/>
    </location>
</feature>
<feature type="chain" id="PRO_5023062409" evidence="4">
    <location>
        <begin position="25"/>
        <end position="317"/>
    </location>
</feature>
<evidence type="ECO:0000256" key="3">
    <source>
        <dbReference type="SAM" id="Coils"/>
    </source>
</evidence>
<keyword evidence="2 3" id="KW-0175">Coiled coil</keyword>
<dbReference type="Gene3D" id="1.10.287.470">
    <property type="entry name" value="Helix hairpin bin"/>
    <property type="match status" value="3"/>
</dbReference>
<dbReference type="Proteomes" id="UP000305760">
    <property type="component" value="Unassembled WGS sequence"/>
</dbReference>
<dbReference type="GO" id="GO:0030313">
    <property type="term" value="C:cell envelope"/>
    <property type="evidence" value="ECO:0007669"/>
    <property type="project" value="UniProtKB-SubCell"/>
</dbReference>
<dbReference type="InterPro" id="IPR050465">
    <property type="entry name" value="UPF0194_transport"/>
</dbReference>
<dbReference type="InterPro" id="IPR059052">
    <property type="entry name" value="HH_YbhG-like"/>
</dbReference>
<keyword evidence="7" id="KW-1185">Reference proteome</keyword>
<feature type="domain" description="YbhG-like alpha-helical hairpin" evidence="5">
    <location>
        <begin position="74"/>
        <end position="189"/>
    </location>
</feature>
<dbReference type="PANTHER" id="PTHR32347">
    <property type="entry name" value="EFFLUX SYSTEM COMPONENT YKNX-RELATED"/>
    <property type="match status" value="1"/>
</dbReference>
<evidence type="ECO:0000313" key="7">
    <source>
        <dbReference type="Proteomes" id="UP000305760"/>
    </source>
</evidence>
<name>A0A5C4RW13_9GAMM</name>
<dbReference type="EMBL" id="SMDR01000001">
    <property type="protein sequence ID" value="TNJ35021.1"/>
    <property type="molecule type" value="Genomic_DNA"/>
</dbReference>
<dbReference type="PANTHER" id="PTHR32347:SF29">
    <property type="entry name" value="UPF0194 MEMBRANE PROTEIN YBHG"/>
    <property type="match status" value="1"/>
</dbReference>
<dbReference type="Gene3D" id="2.40.50.100">
    <property type="match status" value="2"/>
</dbReference>
<dbReference type="OrthoDB" id="8558741at2"/>
<evidence type="ECO:0000256" key="1">
    <source>
        <dbReference type="ARBA" id="ARBA00004196"/>
    </source>
</evidence>
<protein>
    <submittedName>
        <fullName evidence="6">HlyD family efflux transporter periplasmic adaptor subunit</fullName>
    </submittedName>
</protein>
<proteinExistence type="predicted"/>
<reference evidence="6 7" key="1">
    <citation type="submission" date="2019-03" db="EMBL/GenBank/DDBJ databases">
        <title>Arenimonas daejeonensis sp. nov., isolated from compost.</title>
        <authorList>
            <person name="Jeon C.O."/>
        </authorList>
    </citation>
    <scope>NUCLEOTIDE SEQUENCE [LARGE SCALE GENOMIC DNA]</scope>
    <source>
        <strain evidence="6 7">R29</strain>
    </source>
</reference>
<dbReference type="SUPFAM" id="SSF111369">
    <property type="entry name" value="HlyD-like secretion proteins"/>
    <property type="match status" value="2"/>
</dbReference>
<feature type="signal peptide" evidence="4">
    <location>
        <begin position="1"/>
        <end position="24"/>
    </location>
</feature>
<evidence type="ECO:0000313" key="6">
    <source>
        <dbReference type="EMBL" id="TNJ35021.1"/>
    </source>
</evidence>
<sequence>MKTLLPIVIAALLMSACTPGPEHALGTLERDRITLPAPVSERIAEIAVREGQTVATGDTLLVLEPERTGARLDAARAEAARLRAARDEAQAGPRSESIAEARARVRGAEGVALNARRDFERVRQVVERRVLPAADLDRARANLAAADADAQAAREALALLEHGTRGEQIVQAEAALAAAEANVTALQVDLARTRITAPRAGQVDSLPFEVGDQVPVGTPLAVLLVGDKPYARVYVPQPLRASVRVGTAATVHLQGTDASYPGHVRAIRSEPSFTPYYALAGEDASRLSWLAEIELDAGADSLPVGIPVRAEFAAPQP</sequence>
<dbReference type="AlphaFoldDB" id="A0A5C4RW13"/>
<comment type="subcellular location">
    <subcellularLocation>
        <location evidence="1">Cell envelope</location>
    </subcellularLocation>
</comment>
<evidence type="ECO:0000259" key="5">
    <source>
        <dbReference type="Pfam" id="PF25881"/>
    </source>
</evidence>
<organism evidence="6 7">
    <name type="scientific">Arenimonas terrae</name>
    <dbReference type="NCBI Taxonomy" id="2546226"/>
    <lineage>
        <taxon>Bacteria</taxon>
        <taxon>Pseudomonadati</taxon>
        <taxon>Pseudomonadota</taxon>
        <taxon>Gammaproteobacteria</taxon>
        <taxon>Lysobacterales</taxon>
        <taxon>Lysobacteraceae</taxon>
        <taxon>Arenimonas</taxon>
    </lineage>
</organism>
<evidence type="ECO:0000256" key="2">
    <source>
        <dbReference type="ARBA" id="ARBA00023054"/>
    </source>
</evidence>
<keyword evidence="4" id="KW-0732">Signal</keyword>
<accession>A0A5C4RW13</accession>
<evidence type="ECO:0000256" key="4">
    <source>
        <dbReference type="SAM" id="SignalP"/>
    </source>
</evidence>
<gene>
    <name evidence="6" type="ORF">E1B00_04385</name>
</gene>
<dbReference type="PROSITE" id="PS51257">
    <property type="entry name" value="PROKAR_LIPOPROTEIN"/>
    <property type="match status" value="1"/>
</dbReference>
<dbReference type="Pfam" id="PF25881">
    <property type="entry name" value="HH_YBHG"/>
    <property type="match status" value="1"/>
</dbReference>